<proteinExistence type="predicted"/>
<dbReference type="SUPFAM" id="SSF109604">
    <property type="entry name" value="HD-domain/PDEase-like"/>
    <property type="match status" value="1"/>
</dbReference>
<dbReference type="AlphaFoldDB" id="A0A848DPA9"/>
<name>A0A848DPA9_9PSEU</name>
<organism evidence="2 3">
    <name type="scientific">Pseudonocardia bannensis</name>
    <dbReference type="NCBI Taxonomy" id="630973"/>
    <lineage>
        <taxon>Bacteria</taxon>
        <taxon>Bacillati</taxon>
        <taxon>Actinomycetota</taxon>
        <taxon>Actinomycetes</taxon>
        <taxon>Pseudonocardiales</taxon>
        <taxon>Pseudonocardiaceae</taxon>
        <taxon>Pseudonocardia</taxon>
    </lineage>
</organism>
<evidence type="ECO:0008006" key="4">
    <source>
        <dbReference type="Google" id="ProtNLM"/>
    </source>
</evidence>
<gene>
    <name evidence="2" type="ORF">HF519_24170</name>
</gene>
<keyword evidence="3" id="KW-1185">Reference proteome</keyword>
<comment type="caution">
    <text evidence="2">The sequence shown here is derived from an EMBL/GenBank/DDBJ whole genome shotgun (WGS) entry which is preliminary data.</text>
</comment>
<protein>
    <recommendedName>
        <fullName evidence="4">HD domain-containing protein</fullName>
    </recommendedName>
</protein>
<dbReference type="EMBL" id="JAAXKZ010000121">
    <property type="protein sequence ID" value="NMH94612.1"/>
    <property type="molecule type" value="Genomic_DNA"/>
</dbReference>
<sequence length="221" mass="24333">MTLPRTAVAPWAAPEIAPAAEVERAAEDWIAPYDQAWHLLRTRDWVVHLRPDAPWELRLAALVHDIERMFPGGPRLDLDTQAWDDPWYLFAHGTRSAEFVDGWLRDRSDVSAAQRYEVCRLVALHEVGGLRGGDDLQAADSLSFLETLADPSVWIVSGSASAERAEAKFRYSADRIRVPAAREPAARLLDHALGGLTESTLKTSTPKGSAPTCADRAVESA</sequence>
<reference evidence="2 3" key="1">
    <citation type="submission" date="2020-04" db="EMBL/GenBank/DDBJ databases">
        <authorList>
            <person name="Klaysubun C."/>
            <person name="Duangmal K."/>
            <person name="Lipun K."/>
        </authorList>
    </citation>
    <scope>NUCLEOTIDE SEQUENCE [LARGE SCALE GENOMIC DNA]</scope>
    <source>
        <strain evidence="2 3">DSM 45300</strain>
    </source>
</reference>
<feature type="region of interest" description="Disordered" evidence="1">
    <location>
        <begin position="199"/>
        <end position="221"/>
    </location>
</feature>
<dbReference type="RefSeq" id="WP_169415294.1">
    <property type="nucleotide sequence ID" value="NZ_JAAXKZ010000121.1"/>
</dbReference>
<dbReference type="Proteomes" id="UP000586918">
    <property type="component" value="Unassembled WGS sequence"/>
</dbReference>
<evidence type="ECO:0000313" key="2">
    <source>
        <dbReference type="EMBL" id="NMH94612.1"/>
    </source>
</evidence>
<accession>A0A848DPA9</accession>
<evidence type="ECO:0000256" key="1">
    <source>
        <dbReference type="SAM" id="MobiDB-lite"/>
    </source>
</evidence>
<evidence type="ECO:0000313" key="3">
    <source>
        <dbReference type="Proteomes" id="UP000586918"/>
    </source>
</evidence>